<comment type="caution">
    <text evidence="5">The sequence shown here is derived from an EMBL/GenBank/DDBJ whole genome shotgun (WGS) entry which is preliminary data.</text>
</comment>
<keyword evidence="2" id="KW-0489">Methyltransferase</keyword>
<evidence type="ECO:0000256" key="1">
    <source>
        <dbReference type="ARBA" id="ARBA00008361"/>
    </source>
</evidence>
<keyword evidence="6" id="KW-1185">Reference proteome</keyword>
<sequence>MLISVSSSHLVCFNNFPSKIRNKTKKERNLRLQHIPQKFVMTTSTQAYGEPWYWDNRYTNEPGPFDWYQKYLTLAPIITLYVPPHHPILVVGSGNSAFSEGMVVDGGYTDVVNIDISSVVIEAMKTKYRDCPQLKYLTMDVRDMSDFQSDSFGAVIDKGTLDSILCGSNSKQNATKMLEEIWRVLKDKGVYVLVTYGAPPYRLRLLRDSCSWTIKLHVIEKLASEEKSDHPVWELTKPVPLNNDGSSVEEALGRNPDVHYIYICTKEISANSNVTA</sequence>
<comment type="similarity">
    <text evidence="1">Belongs to the methyltransferase superfamily.</text>
</comment>
<dbReference type="CDD" id="cd02440">
    <property type="entry name" value="AdoMet_MTases"/>
    <property type="match status" value="1"/>
</dbReference>
<proteinExistence type="inferred from homology"/>
<dbReference type="InterPro" id="IPR013216">
    <property type="entry name" value="Methyltransf_11"/>
</dbReference>
<dbReference type="Pfam" id="PF08241">
    <property type="entry name" value="Methyltransf_11"/>
    <property type="match status" value="1"/>
</dbReference>
<dbReference type="EMBL" id="JBGMDY010000003">
    <property type="protein sequence ID" value="KAL2340166.1"/>
    <property type="molecule type" value="Genomic_DNA"/>
</dbReference>
<dbReference type="GO" id="GO:0032259">
    <property type="term" value="P:methylation"/>
    <property type="evidence" value="ECO:0007669"/>
    <property type="project" value="UniProtKB-KW"/>
</dbReference>
<dbReference type="InterPro" id="IPR029063">
    <property type="entry name" value="SAM-dependent_MTases_sf"/>
</dbReference>
<feature type="domain" description="Methyltransferase type 11" evidence="4">
    <location>
        <begin position="90"/>
        <end position="192"/>
    </location>
</feature>
<accession>A0ABD1MWG6</accession>
<gene>
    <name evidence="5" type="ORF">Fmac_008106</name>
</gene>
<name>A0ABD1MWG6_9FABA</name>
<protein>
    <recommendedName>
        <fullName evidence="4">Methyltransferase type 11 domain-containing protein</fullName>
    </recommendedName>
</protein>
<keyword evidence="3" id="KW-0808">Transferase</keyword>
<organism evidence="5 6">
    <name type="scientific">Flemingia macrophylla</name>
    <dbReference type="NCBI Taxonomy" id="520843"/>
    <lineage>
        <taxon>Eukaryota</taxon>
        <taxon>Viridiplantae</taxon>
        <taxon>Streptophyta</taxon>
        <taxon>Embryophyta</taxon>
        <taxon>Tracheophyta</taxon>
        <taxon>Spermatophyta</taxon>
        <taxon>Magnoliopsida</taxon>
        <taxon>eudicotyledons</taxon>
        <taxon>Gunneridae</taxon>
        <taxon>Pentapetalae</taxon>
        <taxon>rosids</taxon>
        <taxon>fabids</taxon>
        <taxon>Fabales</taxon>
        <taxon>Fabaceae</taxon>
        <taxon>Papilionoideae</taxon>
        <taxon>50 kb inversion clade</taxon>
        <taxon>NPAAA clade</taxon>
        <taxon>indigoferoid/millettioid clade</taxon>
        <taxon>Phaseoleae</taxon>
        <taxon>Flemingia</taxon>
    </lineage>
</organism>
<dbReference type="PANTHER" id="PTHR12176">
    <property type="entry name" value="SAM-DEPENDENT METHYLTRANSFERASE SUPERFAMILY PROTEIN"/>
    <property type="match status" value="1"/>
</dbReference>
<evidence type="ECO:0000313" key="6">
    <source>
        <dbReference type="Proteomes" id="UP001603857"/>
    </source>
</evidence>
<dbReference type="Gene3D" id="3.40.50.150">
    <property type="entry name" value="Vaccinia Virus protein VP39"/>
    <property type="match status" value="1"/>
</dbReference>
<evidence type="ECO:0000256" key="2">
    <source>
        <dbReference type="ARBA" id="ARBA00022603"/>
    </source>
</evidence>
<dbReference type="FunFam" id="3.40.50.150:FF:000224">
    <property type="entry name" value="S-adenosyl-L-methionine-dependent methyltransferases superfamily protein"/>
    <property type="match status" value="1"/>
</dbReference>
<dbReference type="GO" id="GO:0008168">
    <property type="term" value="F:methyltransferase activity"/>
    <property type="evidence" value="ECO:0007669"/>
    <property type="project" value="UniProtKB-KW"/>
</dbReference>
<dbReference type="InterPro" id="IPR051419">
    <property type="entry name" value="Lys/N-term_MeTrsfase_sf"/>
</dbReference>
<reference evidence="5 6" key="1">
    <citation type="submission" date="2024-08" db="EMBL/GenBank/DDBJ databases">
        <title>Insights into the chromosomal genome structure of Flemingia macrophylla.</title>
        <authorList>
            <person name="Ding Y."/>
            <person name="Zhao Y."/>
            <person name="Bi W."/>
            <person name="Wu M."/>
            <person name="Zhao G."/>
            <person name="Gong Y."/>
            <person name="Li W."/>
            <person name="Zhang P."/>
        </authorList>
    </citation>
    <scope>NUCLEOTIDE SEQUENCE [LARGE SCALE GENOMIC DNA]</scope>
    <source>
        <strain evidence="5">DYQJB</strain>
        <tissue evidence="5">Leaf</tissue>
    </source>
</reference>
<evidence type="ECO:0000256" key="3">
    <source>
        <dbReference type="ARBA" id="ARBA00022679"/>
    </source>
</evidence>
<dbReference type="Proteomes" id="UP001603857">
    <property type="component" value="Unassembled WGS sequence"/>
</dbReference>
<dbReference type="SUPFAM" id="SSF53335">
    <property type="entry name" value="S-adenosyl-L-methionine-dependent methyltransferases"/>
    <property type="match status" value="1"/>
</dbReference>
<evidence type="ECO:0000259" key="4">
    <source>
        <dbReference type="Pfam" id="PF08241"/>
    </source>
</evidence>
<dbReference type="AlphaFoldDB" id="A0ABD1MWG6"/>
<evidence type="ECO:0000313" key="5">
    <source>
        <dbReference type="EMBL" id="KAL2340166.1"/>
    </source>
</evidence>
<dbReference type="PANTHER" id="PTHR12176:SF79">
    <property type="entry name" value="METHYLTRANSFERASE TYPE 11 DOMAIN-CONTAINING PROTEIN"/>
    <property type="match status" value="1"/>
</dbReference>